<dbReference type="PaxDb" id="2850-Phatr46170"/>
<feature type="compositionally biased region" description="Polar residues" evidence="2">
    <location>
        <begin position="360"/>
        <end position="369"/>
    </location>
</feature>
<dbReference type="OrthoDB" id="49304at2759"/>
<dbReference type="KEGG" id="pti:PHATRDRAFT_46170"/>
<feature type="repeat" description="FG-GAP" evidence="1">
    <location>
        <begin position="821"/>
        <end position="878"/>
    </location>
</feature>
<dbReference type="SMART" id="SM00191">
    <property type="entry name" value="Int_alpha"/>
    <property type="match status" value="5"/>
</dbReference>
<dbReference type="EMBL" id="CM000612">
    <property type="protein sequence ID" value="EEC48052.1"/>
    <property type="molecule type" value="Genomic_DNA"/>
</dbReference>
<proteinExistence type="predicted"/>
<reference evidence="4" key="2">
    <citation type="submission" date="2008-08" db="EMBL/GenBank/DDBJ databases">
        <authorList>
            <consortium name="Diatom Consortium"/>
            <person name="Grigoriev I."/>
            <person name="Grimwood J."/>
            <person name="Kuo A."/>
            <person name="Otillar R.P."/>
            <person name="Salamov A."/>
            <person name="Detter J.C."/>
            <person name="Lindquist E."/>
            <person name="Shapiro H."/>
            <person name="Lucas S."/>
            <person name="Glavina del Rio T."/>
            <person name="Pitluck S."/>
            <person name="Rokhsar D."/>
            <person name="Bowler C."/>
        </authorList>
    </citation>
    <scope>GENOME REANNOTATION</scope>
    <source>
        <strain evidence="4">CCAP 1055/1</strain>
    </source>
</reference>
<feature type="compositionally biased region" description="Basic and acidic residues" evidence="2">
    <location>
        <begin position="330"/>
        <end position="340"/>
    </location>
</feature>
<dbReference type="PROSITE" id="PS51470">
    <property type="entry name" value="FG_GAP"/>
    <property type="match status" value="1"/>
</dbReference>
<feature type="compositionally biased region" description="Basic and acidic residues" evidence="2">
    <location>
        <begin position="401"/>
        <end position="410"/>
    </location>
</feature>
<name>B7G0A3_PHATC</name>
<dbReference type="InterPro" id="IPR011043">
    <property type="entry name" value="Gal_Oxase/kelch_b-propeller"/>
</dbReference>
<dbReference type="PANTHER" id="PTHR36220:SF1">
    <property type="entry name" value="GAMMA TUBULIN COMPLEX COMPONENT C-TERMINAL DOMAIN-CONTAINING PROTEIN"/>
    <property type="match status" value="1"/>
</dbReference>
<evidence type="ECO:0000313" key="4">
    <source>
        <dbReference type="Proteomes" id="UP000000759"/>
    </source>
</evidence>
<keyword evidence="4" id="KW-1185">Reference proteome</keyword>
<feature type="compositionally biased region" description="Polar residues" evidence="2">
    <location>
        <begin position="82"/>
        <end position="110"/>
    </location>
</feature>
<feature type="region of interest" description="Disordered" evidence="2">
    <location>
        <begin position="63"/>
        <end position="130"/>
    </location>
</feature>
<gene>
    <name evidence="3" type="ORF">PHATRDRAFT_46170</name>
</gene>
<accession>B7G0A3</accession>
<evidence type="ECO:0000256" key="2">
    <source>
        <dbReference type="SAM" id="MobiDB-lite"/>
    </source>
</evidence>
<feature type="compositionally biased region" description="Low complexity" evidence="2">
    <location>
        <begin position="431"/>
        <end position="441"/>
    </location>
</feature>
<evidence type="ECO:0000256" key="1">
    <source>
        <dbReference type="PROSITE-ProRule" id="PRU00803"/>
    </source>
</evidence>
<protein>
    <submittedName>
        <fullName evidence="3">Uncharacterized protein</fullName>
    </submittedName>
</protein>
<dbReference type="eggNOG" id="ENOG502S1Y6">
    <property type="taxonomic scope" value="Eukaryota"/>
</dbReference>
<reference evidence="3 4" key="1">
    <citation type="journal article" date="2008" name="Nature">
        <title>The Phaeodactylum genome reveals the evolutionary history of diatom genomes.</title>
        <authorList>
            <person name="Bowler C."/>
            <person name="Allen A.E."/>
            <person name="Badger J.H."/>
            <person name="Grimwood J."/>
            <person name="Jabbari K."/>
            <person name="Kuo A."/>
            <person name="Maheswari U."/>
            <person name="Martens C."/>
            <person name="Maumus F."/>
            <person name="Otillar R.P."/>
            <person name="Rayko E."/>
            <person name="Salamov A."/>
            <person name="Vandepoele K."/>
            <person name="Beszteri B."/>
            <person name="Gruber A."/>
            <person name="Heijde M."/>
            <person name="Katinka M."/>
            <person name="Mock T."/>
            <person name="Valentin K."/>
            <person name="Verret F."/>
            <person name="Berges J.A."/>
            <person name="Brownlee C."/>
            <person name="Cadoret J.P."/>
            <person name="Chiovitti A."/>
            <person name="Choi C.J."/>
            <person name="Coesel S."/>
            <person name="De Martino A."/>
            <person name="Detter J.C."/>
            <person name="Durkin C."/>
            <person name="Falciatore A."/>
            <person name="Fournet J."/>
            <person name="Haruta M."/>
            <person name="Huysman M.J."/>
            <person name="Jenkins B.D."/>
            <person name="Jiroutova K."/>
            <person name="Jorgensen R.E."/>
            <person name="Joubert Y."/>
            <person name="Kaplan A."/>
            <person name="Kroger N."/>
            <person name="Kroth P.G."/>
            <person name="La Roche J."/>
            <person name="Lindquist E."/>
            <person name="Lommer M."/>
            <person name="Martin-Jezequel V."/>
            <person name="Lopez P.J."/>
            <person name="Lucas S."/>
            <person name="Mangogna M."/>
            <person name="McGinnis K."/>
            <person name="Medlin L.K."/>
            <person name="Montsant A."/>
            <person name="Oudot-Le Secq M.P."/>
            <person name="Napoli C."/>
            <person name="Obornik M."/>
            <person name="Parker M.S."/>
            <person name="Petit J.L."/>
            <person name="Porcel B.M."/>
            <person name="Poulsen N."/>
            <person name="Robison M."/>
            <person name="Rychlewski L."/>
            <person name="Rynearson T.A."/>
            <person name="Schmutz J."/>
            <person name="Shapiro H."/>
            <person name="Siaut M."/>
            <person name="Stanley M."/>
            <person name="Sussman M.R."/>
            <person name="Taylor A.R."/>
            <person name="Vardi A."/>
            <person name="von Dassow P."/>
            <person name="Vyverman W."/>
            <person name="Willis A."/>
            <person name="Wyrwicz L.S."/>
            <person name="Rokhsar D.S."/>
            <person name="Weissenbach J."/>
            <person name="Armbrust E.V."/>
            <person name="Green B.R."/>
            <person name="Van de Peer Y."/>
            <person name="Grigoriev I.V."/>
        </authorList>
    </citation>
    <scope>NUCLEOTIDE SEQUENCE [LARGE SCALE GENOMIC DNA]</scope>
    <source>
        <strain evidence="3 4">CCAP 1055/1</strain>
    </source>
</reference>
<dbReference type="PANTHER" id="PTHR36220">
    <property type="entry name" value="UNNAMED PRODUCT"/>
    <property type="match status" value="1"/>
</dbReference>
<dbReference type="InterPro" id="IPR013519">
    <property type="entry name" value="Int_alpha_beta-p"/>
</dbReference>
<feature type="region of interest" description="Disordered" evidence="2">
    <location>
        <begin position="401"/>
        <end position="444"/>
    </location>
</feature>
<dbReference type="STRING" id="556484.B7G0A3"/>
<dbReference type="RefSeq" id="XP_002180644.1">
    <property type="nucleotide sequence ID" value="XM_002180608.1"/>
</dbReference>
<dbReference type="InParanoid" id="B7G0A3"/>
<evidence type="ECO:0000313" key="3">
    <source>
        <dbReference type="EMBL" id="EEC48052.1"/>
    </source>
</evidence>
<dbReference type="AlphaFoldDB" id="B7G0A3"/>
<sequence length="1069" mass="115193">MDRETKRQSVADNTQKDITYRYEVSSLQNRTSENAQRDYISAYGKSQNDVISPTAVHLISRVSTDPSNSVHSDLPSCMGPSPNLSVSGSLSRNHTSAESDSSPYFESSTPLMPYSLSKPHPKGETNSSEACASNATGMVCSVLPEPNRSRWRQTFGPSHGTDQTALENVSLKAPQRAFKNSSRDQFGAVGDDDDICSSSDEENGMIAIGIPDKIQSRAKEKMQQSNISQTIAEELARQEHEAKLKKNQLPAKAIVTRRVTERKLGASKDPLSQNPMIGEKDHVLQPGSVVARAGSESHRTIMEEKSLARGTPTRELSLMPGAFRATTRSDLDQKSAERGVVRPISSSSRNMKARRLNRLNGRQNHQIEASVNEDDQRRLTHSYSSSDESAVLLLPIRTKSSDSIKSDVDSSNHSTRARARSRFHRMRQKSMDSSAHSSDGSTVVPASIRDLVSLRSMEETTKLQRHDSGPSLAPATSGCVVPGATEFIAAVRHEKENGPSLAPARAIRISGECNVEGSKQSVKIYGPVLASGFVPDQVALTPGMMDLTGQECYPDEDEDDTIEAQAGLPVLIPGAFAIEGMESSHTATSRHNSVVDTQSFSEAEEVYGEIEEDQADTEIFLEPSPDDTPPLVAELHEEVVVDGAVLEEHGEDDPKQRHRLRLFQAMAFFCSVVAVTLIAVSVSGVFQPDQAGPQKTAPKISGWLAAGEELFGSTEEAQVLFGTSIGMSGDGFILAVSSPGWDNSSTELNVGQVQVFSGADTFNGTQWDNVVTLEGPGSSEDEKTSIAMSSDGRRLVVGYPSFNSGTVQVFEDRGRGWSPYGGVERMERDGENIWFGHAVDISADGDVLAVGAPLRNSLAGEQSGAVRVFRSSNTRWIQIGSDILGESMNDFVGWSLALNSQDGSRVAVGGPVARDERGIVRIYDWDGSTWKQIGETLTGINILSRFGSSVSLSGNGQVLAIGARGTAFEPGEVRVYREIDNAWVTDNIFSGLEPSEGFGTTVSLSKDGNVLAIGIPQNNEFGNGSGSVQVWKYYDDQKAWKQEGTNIGGSEGSAFGSAVALSADGFRCS</sequence>
<dbReference type="SUPFAM" id="SSF50965">
    <property type="entry name" value="Galactose oxidase, central domain"/>
    <property type="match status" value="1"/>
</dbReference>
<dbReference type="Proteomes" id="UP000000759">
    <property type="component" value="Chromosome 9"/>
</dbReference>
<dbReference type="InterPro" id="IPR028994">
    <property type="entry name" value="Integrin_alpha_N"/>
</dbReference>
<dbReference type="Gene3D" id="2.130.10.130">
    <property type="entry name" value="Integrin alpha, N-terminal"/>
    <property type="match status" value="1"/>
</dbReference>
<organism evidence="3 4">
    <name type="scientific">Phaeodactylum tricornutum (strain CCAP 1055/1)</name>
    <dbReference type="NCBI Taxonomy" id="556484"/>
    <lineage>
        <taxon>Eukaryota</taxon>
        <taxon>Sar</taxon>
        <taxon>Stramenopiles</taxon>
        <taxon>Ochrophyta</taxon>
        <taxon>Bacillariophyta</taxon>
        <taxon>Bacillariophyceae</taxon>
        <taxon>Bacillariophycidae</taxon>
        <taxon>Naviculales</taxon>
        <taxon>Phaeodactylaceae</taxon>
        <taxon>Phaeodactylum</taxon>
    </lineage>
</organism>
<dbReference type="HOGENOM" id="CLU_283634_0_0_1"/>
<feature type="compositionally biased region" description="Basic residues" evidence="2">
    <location>
        <begin position="415"/>
        <end position="428"/>
    </location>
</feature>
<dbReference type="GeneID" id="7201251"/>
<feature type="region of interest" description="Disordered" evidence="2">
    <location>
        <begin position="330"/>
        <end position="386"/>
    </location>
</feature>